<evidence type="ECO:0000313" key="6">
    <source>
        <dbReference type="EnsemblMetazoa" id="G23507.2:cds"/>
    </source>
</evidence>
<dbReference type="SMART" id="SM00389">
    <property type="entry name" value="HOX"/>
    <property type="match status" value="1"/>
</dbReference>
<proteinExistence type="predicted"/>
<evidence type="ECO:0000256" key="2">
    <source>
        <dbReference type="ARBA" id="ARBA00023155"/>
    </source>
</evidence>
<dbReference type="EnsemblMetazoa" id="G23507.2">
    <property type="protein sequence ID" value="G23507.2:cds"/>
    <property type="gene ID" value="G23507"/>
</dbReference>
<evidence type="ECO:0000259" key="5">
    <source>
        <dbReference type="PROSITE" id="PS50071"/>
    </source>
</evidence>
<dbReference type="EnsemblMetazoa" id="G23507.1">
    <property type="protein sequence ID" value="G23507.1:cds"/>
    <property type="gene ID" value="G23507"/>
</dbReference>
<comment type="subcellular location">
    <subcellularLocation>
        <location evidence="4">Nucleus</location>
    </subcellularLocation>
</comment>
<dbReference type="SUPFAM" id="SSF46689">
    <property type="entry name" value="Homeodomain-like"/>
    <property type="match status" value="1"/>
</dbReference>
<sequence>MASIVRNSKQQQSVIGCEGLAKLSTHPMFEDLQATLASDCLQASVPYALCSDQSLPNYDSQPTPEHSYAVVQETTLQQQFLELSSKSNSKVQELKTFYNTQLATIETQRLDAVAKLKAHPIDTPSQYLKEMTSIHAYHDKQRAHLTNRVYSSLQLLKISIDKLPDSSISTRPRSRQLNSKATSIMSHWFEKNIDHPYPSDEQKEQLAREGGITVAQVKAWFANKRNRTSNTKPKKQKMQVEKKLLSICSELTGSSSKQPGVYGEIIQQLSDIVNASTVFNQGIERPEMDYLFSSEDSNGSA</sequence>
<feature type="domain" description="Homeobox" evidence="5">
    <location>
        <begin position="168"/>
        <end position="231"/>
    </location>
</feature>
<dbReference type="InterPro" id="IPR050224">
    <property type="entry name" value="TALE_homeobox"/>
</dbReference>
<reference evidence="6" key="1">
    <citation type="submission" date="2022-08" db="UniProtKB">
        <authorList>
            <consortium name="EnsemblMetazoa"/>
        </authorList>
    </citation>
    <scope>IDENTIFICATION</scope>
    <source>
        <strain evidence="6">05x7-T-G4-1.051#20</strain>
    </source>
</reference>
<dbReference type="InterPro" id="IPR009057">
    <property type="entry name" value="Homeodomain-like_sf"/>
</dbReference>
<dbReference type="PROSITE" id="PS50071">
    <property type="entry name" value="HOMEOBOX_2"/>
    <property type="match status" value="1"/>
</dbReference>
<protein>
    <recommendedName>
        <fullName evidence="5">Homeobox domain-containing protein</fullName>
    </recommendedName>
</protein>
<dbReference type="GO" id="GO:0006355">
    <property type="term" value="P:regulation of DNA-templated transcription"/>
    <property type="evidence" value="ECO:0007669"/>
    <property type="project" value="InterPro"/>
</dbReference>
<keyword evidence="7" id="KW-1185">Reference proteome</keyword>
<name>A0A8W8KE56_MAGGI</name>
<dbReference type="GO" id="GO:0003677">
    <property type="term" value="F:DNA binding"/>
    <property type="evidence" value="ECO:0007669"/>
    <property type="project" value="UniProtKB-UniRule"/>
</dbReference>
<evidence type="ECO:0000256" key="3">
    <source>
        <dbReference type="ARBA" id="ARBA00023242"/>
    </source>
</evidence>
<dbReference type="CDD" id="cd00086">
    <property type="entry name" value="homeodomain"/>
    <property type="match status" value="1"/>
</dbReference>
<keyword evidence="1 4" id="KW-0238">DNA-binding</keyword>
<keyword evidence="2 4" id="KW-0371">Homeobox</keyword>
<dbReference type="Gene3D" id="1.10.10.60">
    <property type="entry name" value="Homeodomain-like"/>
    <property type="match status" value="1"/>
</dbReference>
<dbReference type="Proteomes" id="UP000005408">
    <property type="component" value="Unassembled WGS sequence"/>
</dbReference>
<dbReference type="InterPro" id="IPR001356">
    <property type="entry name" value="HD"/>
</dbReference>
<evidence type="ECO:0000313" key="7">
    <source>
        <dbReference type="Proteomes" id="UP000005408"/>
    </source>
</evidence>
<organism evidence="6 7">
    <name type="scientific">Magallana gigas</name>
    <name type="common">Pacific oyster</name>
    <name type="synonym">Crassostrea gigas</name>
    <dbReference type="NCBI Taxonomy" id="29159"/>
    <lineage>
        <taxon>Eukaryota</taxon>
        <taxon>Metazoa</taxon>
        <taxon>Spiralia</taxon>
        <taxon>Lophotrochozoa</taxon>
        <taxon>Mollusca</taxon>
        <taxon>Bivalvia</taxon>
        <taxon>Autobranchia</taxon>
        <taxon>Pteriomorphia</taxon>
        <taxon>Ostreida</taxon>
        <taxon>Ostreoidea</taxon>
        <taxon>Ostreidae</taxon>
        <taxon>Magallana</taxon>
    </lineage>
</organism>
<dbReference type="GO" id="GO:0005634">
    <property type="term" value="C:nucleus"/>
    <property type="evidence" value="ECO:0007669"/>
    <property type="project" value="UniProtKB-SubCell"/>
</dbReference>
<evidence type="ECO:0000256" key="1">
    <source>
        <dbReference type="ARBA" id="ARBA00023125"/>
    </source>
</evidence>
<dbReference type="EnsemblMetazoa" id="G23507.3">
    <property type="protein sequence ID" value="G23507.3:cds"/>
    <property type="gene ID" value="G23507"/>
</dbReference>
<dbReference type="PANTHER" id="PTHR11850">
    <property type="entry name" value="HOMEOBOX PROTEIN TRANSCRIPTION FACTORS"/>
    <property type="match status" value="1"/>
</dbReference>
<keyword evidence="3 4" id="KW-0539">Nucleus</keyword>
<dbReference type="AlphaFoldDB" id="A0A8W8KE56"/>
<dbReference type="InterPro" id="IPR008422">
    <property type="entry name" value="KN_HD"/>
</dbReference>
<dbReference type="Pfam" id="PF05920">
    <property type="entry name" value="Homeobox_KN"/>
    <property type="match status" value="1"/>
</dbReference>
<accession>A0A8W8KE56</accession>
<evidence type="ECO:0000256" key="4">
    <source>
        <dbReference type="PROSITE-ProRule" id="PRU00108"/>
    </source>
</evidence>
<feature type="DNA-binding region" description="Homeobox" evidence="4">
    <location>
        <begin position="170"/>
        <end position="232"/>
    </location>
</feature>